<name>A0A269XWQ3_9PROT</name>
<evidence type="ECO:0000313" key="1">
    <source>
        <dbReference type="EMBL" id="PAK77712.1"/>
    </source>
</evidence>
<dbReference type="EMBL" id="NCXK01000013">
    <property type="protein sequence ID" value="PAK77712.1"/>
    <property type="molecule type" value="Genomic_DNA"/>
</dbReference>
<evidence type="ECO:0000313" key="2">
    <source>
        <dbReference type="Proteomes" id="UP000216151"/>
    </source>
</evidence>
<dbReference type="Proteomes" id="UP000216151">
    <property type="component" value="Unassembled WGS sequence"/>
</dbReference>
<evidence type="ECO:0008006" key="3">
    <source>
        <dbReference type="Google" id="ProtNLM"/>
    </source>
</evidence>
<dbReference type="RefSeq" id="WP_095350007.1">
    <property type="nucleotide sequence ID" value="NZ_JBDNMF010000050.1"/>
</dbReference>
<sequence length="397" mass="44234">MNAFGLSPLLRQSLHGQDITHYRTELLQKAAQAPTAQTLLDLALVMQLTFEPEQAEAFLTEALKVQQVFNLAHAGRDALRLLVVKTPGDLTANTPIECILENAPVHMDVVYVGPGLAWPQTLPPHDLVFVAVGEGDTHTPVLAQLAQVLAHSPVPVLNKPQYIPQLSRSAAFDLLHTVPGLHMAQTYRVERATLERLSTGHNTLESLGLNLAYPFIVRPLGLHGGIGLSRIDQPQDLAAYLADIGAELFFVANFVNYASDDQLYRKYRVVMVEGKAYLAHMGISTHWMVHYPYREMKEFAARRGEEAHAMLHFDQEFGQRHAMALNGIYDAVKLDYFGFDCAETRDGKLLVFELSNALIIHACDDQAVFPYKIPQMHKIFSAFYAMLRNTVVVQTAP</sequence>
<protein>
    <recommendedName>
        <fullName evidence="3">ATP-grasp domain-containing protein</fullName>
    </recommendedName>
</protein>
<proteinExistence type="predicted"/>
<dbReference type="SUPFAM" id="SSF56059">
    <property type="entry name" value="Glutathione synthetase ATP-binding domain-like"/>
    <property type="match status" value="1"/>
</dbReference>
<comment type="caution">
    <text evidence="1">The sequence shown here is derived from an EMBL/GenBank/DDBJ whole genome shotgun (WGS) entry which is preliminary data.</text>
</comment>
<accession>A0A269XWQ3</accession>
<dbReference type="AlphaFoldDB" id="A0A269XWQ3"/>
<reference evidence="1 2" key="1">
    <citation type="submission" date="2017-04" db="EMBL/GenBank/DDBJ databases">
        <title>Kefir bacterial isolates.</title>
        <authorList>
            <person name="Kim Y."/>
            <person name="Blasche S."/>
            <person name="Patil K.R."/>
        </authorList>
    </citation>
    <scope>NUCLEOTIDE SEQUENCE [LARGE SCALE GENOMIC DNA]</scope>
    <source>
        <strain evidence="1 2">KR</strain>
    </source>
</reference>
<dbReference type="OrthoDB" id="460582at2"/>
<keyword evidence="2" id="KW-1185">Reference proteome</keyword>
<organism evidence="1 2">
    <name type="scientific">Acetobacter fabarum</name>
    <dbReference type="NCBI Taxonomy" id="483199"/>
    <lineage>
        <taxon>Bacteria</taxon>
        <taxon>Pseudomonadati</taxon>
        <taxon>Pseudomonadota</taxon>
        <taxon>Alphaproteobacteria</taxon>
        <taxon>Acetobacterales</taxon>
        <taxon>Acetobacteraceae</taxon>
        <taxon>Acetobacter</taxon>
    </lineage>
</organism>
<gene>
    <name evidence="1" type="ORF">B8X00_09690</name>
</gene>